<dbReference type="Pfam" id="PF26639">
    <property type="entry name" value="Het-6_barrel"/>
    <property type="match status" value="1"/>
</dbReference>
<accession>A0A6A5Z1W7</accession>
<proteinExistence type="predicted"/>
<keyword evidence="2" id="KW-1185">Reference proteome</keyword>
<dbReference type="InterPro" id="IPR052895">
    <property type="entry name" value="HetReg/Transcr_Mod"/>
</dbReference>
<dbReference type="PANTHER" id="PTHR24148:SF64">
    <property type="entry name" value="HETEROKARYON INCOMPATIBILITY DOMAIN-CONTAINING PROTEIN"/>
    <property type="match status" value="1"/>
</dbReference>
<gene>
    <name evidence="1" type="ORF">BDV96DRAFT_601829</name>
</gene>
<name>A0A6A5Z1W7_9PLEO</name>
<dbReference type="EMBL" id="ML977329">
    <property type="protein sequence ID" value="KAF2113044.1"/>
    <property type="molecule type" value="Genomic_DNA"/>
</dbReference>
<dbReference type="Proteomes" id="UP000799770">
    <property type="component" value="Unassembled WGS sequence"/>
</dbReference>
<dbReference type="AlphaFoldDB" id="A0A6A5Z1W7"/>
<protein>
    <submittedName>
        <fullName evidence="1">Uncharacterized protein</fullName>
    </submittedName>
</protein>
<dbReference type="PANTHER" id="PTHR24148">
    <property type="entry name" value="ANKYRIN REPEAT DOMAIN-CONTAINING PROTEIN 39 HOMOLOG-RELATED"/>
    <property type="match status" value="1"/>
</dbReference>
<evidence type="ECO:0000313" key="2">
    <source>
        <dbReference type="Proteomes" id="UP000799770"/>
    </source>
</evidence>
<dbReference type="OrthoDB" id="2157530at2759"/>
<organism evidence="1 2">
    <name type="scientific">Lophiotrema nucula</name>
    <dbReference type="NCBI Taxonomy" id="690887"/>
    <lineage>
        <taxon>Eukaryota</taxon>
        <taxon>Fungi</taxon>
        <taxon>Dikarya</taxon>
        <taxon>Ascomycota</taxon>
        <taxon>Pezizomycotina</taxon>
        <taxon>Dothideomycetes</taxon>
        <taxon>Pleosporomycetidae</taxon>
        <taxon>Pleosporales</taxon>
        <taxon>Lophiotremataceae</taxon>
        <taxon>Lophiotrema</taxon>
    </lineage>
</organism>
<reference evidence="1" key="1">
    <citation type="journal article" date="2020" name="Stud. Mycol.">
        <title>101 Dothideomycetes genomes: a test case for predicting lifestyles and emergence of pathogens.</title>
        <authorList>
            <person name="Haridas S."/>
            <person name="Albert R."/>
            <person name="Binder M."/>
            <person name="Bloem J."/>
            <person name="Labutti K."/>
            <person name="Salamov A."/>
            <person name="Andreopoulos B."/>
            <person name="Baker S."/>
            <person name="Barry K."/>
            <person name="Bills G."/>
            <person name="Bluhm B."/>
            <person name="Cannon C."/>
            <person name="Castanera R."/>
            <person name="Culley D."/>
            <person name="Daum C."/>
            <person name="Ezra D."/>
            <person name="Gonzalez J."/>
            <person name="Henrissat B."/>
            <person name="Kuo A."/>
            <person name="Liang C."/>
            <person name="Lipzen A."/>
            <person name="Lutzoni F."/>
            <person name="Magnuson J."/>
            <person name="Mondo S."/>
            <person name="Nolan M."/>
            <person name="Ohm R."/>
            <person name="Pangilinan J."/>
            <person name="Park H.-J."/>
            <person name="Ramirez L."/>
            <person name="Alfaro M."/>
            <person name="Sun H."/>
            <person name="Tritt A."/>
            <person name="Yoshinaga Y."/>
            <person name="Zwiers L.-H."/>
            <person name="Turgeon B."/>
            <person name="Goodwin S."/>
            <person name="Spatafora J."/>
            <person name="Crous P."/>
            <person name="Grigoriev I."/>
        </authorList>
    </citation>
    <scope>NUCLEOTIDE SEQUENCE</scope>
    <source>
        <strain evidence="1">CBS 627.86</strain>
    </source>
</reference>
<evidence type="ECO:0000313" key="1">
    <source>
        <dbReference type="EMBL" id="KAF2113044.1"/>
    </source>
</evidence>
<sequence length="239" mass="26729">MIGNQAEGAYPAPLAVGFGFSDWVANHLLRADTFASLLKNQMDALRNKCDNNVKQQYNFQSLKHQVWNSLDADERGPYIPYEHYQEAFEKKLQKSSLDKTYPATGDTPTMIVQCFLPDLHRIQCLVQMNQSKGGAIVADSPGLAQAEELRKAAFEAAMRRMQQGRKLVRTHDNLLGLGPKSTQVGDQVWVLPGAKVPFVLRPFGEGGKKHRLIGEAYVHGFMDGEATRQGRELQPITLY</sequence>